<dbReference type="OrthoDB" id="4123265at2"/>
<protein>
    <recommendedName>
        <fullName evidence="3">Thiopeptide-type bacteriocin biosynthesis domain-containing protein</fullName>
    </recommendedName>
</protein>
<keyword evidence="2" id="KW-1185">Reference proteome</keyword>
<proteinExistence type="predicted"/>
<reference evidence="1 2" key="1">
    <citation type="submission" date="2019-05" db="EMBL/GenBank/DDBJ databases">
        <title>Streptomyces marianii sp. nov., a novel marine actinomycete from southern coast of India.</title>
        <authorList>
            <person name="Iniyan A.M."/>
            <person name="Wink J."/>
            <person name="Ramprasad E."/>
            <person name="Ramana C.V."/>
            <person name="Bunk B."/>
            <person name="Sproer C."/>
            <person name="Joseph F.-J.R.S."/>
            <person name="Vincent S.G.P."/>
        </authorList>
    </citation>
    <scope>NUCLEOTIDE SEQUENCE [LARGE SCALE GENOMIC DNA]</scope>
    <source>
        <strain evidence="1 2">ICN19</strain>
    </source>
</reference>
<evidence type="ECO:0000313" key="2">
    <source>
        <dbReference type="Proteomes" id="UP000305921"/>
    </source>
</evidence>
<dbReference type="Proteomes" id="UP000305921">
    <property type="component" value="Unassembled WGS sequence"/>
</dbReference>
<gene>
    <name evidence="1" type="ORF">FEF34_15220</name>
</gene>
<dbReference type="AlphaFoldDB" id="A0A5R9E3C0"/>
<dbReference type="EMBL" id="VAWE01000001">
    <property type="protein sequence ID" value="TLQ44296.1"/>
    <property type="molecule type" value="Genomic_DNA"/>
</dbReference>
<evidence type="ECO:0008006" key="3">
    <source>
        <dbReference type="Google" id="ProtNLM"/>
    </source>
</evidence>
<accession>A0A5R9E3C0</accession>
<organism evidence="1 2">
    <name type="scientific">Streptomyces marianii</name>
    <dbReference type="NCBI Taxonomy" id="1817406"/>
    <lineage>
        <taxon>Bacteria</taxon>
        <taxon>Bacillati</taxon>
        <taxon>Actinomycetota</taxon>
        <taxon>Actinomycetes</taxon>
        <taxon>Kitasatosporales</taxon>
        <taxon>Streptomycetaceae</taxon>
        <taxon>Streptomyces</taxon>
    </lineage>
</organism>
<dbReference type="RefSeq" id="WP_138053671.1">
    <property type="nucleotide sequence ID" value="NZ_VAWE01000001.1"/>
</dbReference>
<sequence length="358" mass="39521">MHLFAGIPQPDGAKYTDTFAPLIRALFSPERVGGHGPYYFVRTHDGQVGANTLQISIDEVVNPDSIRDELQSLAQQYGCVARVDEVPREVVPSPMWNAGFSGSGFSASSQRLFQEAAPALVSFLNHAAEEGRPLLRALGALRLMAAHTRATLLRSPQRSIGGYELRDLLSLRLLSYRSHFEAVYLRTKDPESFEAACARFYEQVGPTIRAFIEACGDPNVDLADDTPVQKWTELITSQSSHLAETFLDGSIVNAGYTLEDLVRERGAPVEPTRFHTPPSPELDRLMHRDADFLAFRLQTSLLYSGLYSLGFSLAERYVFCYVIARANEEVCGKSMQELQDGLDDLAKTMAAVPSAAVE</sequence>
<name>A0A5R9E3C0_9ACTN</name>
<comment type="caution">
    <text evidence="1">The sequence shown here is derived from an EMBL/GenBank/DDBJ whole genome shotgun (WGS) entry which is preliminary data.</text>
</comment>
<evidence type="ECO:0000313" key="1">
    <source>
        <dbReference type="EMBL" id="TLQ44296.1"/>
    </source>
</evidence>